<evidence type="ECO:0000313" key="4">
    <source>
        <dbReference type="Proteomes" id="UP000722989"/>
    </source>
</evidence>
<keyword evidence="2" id="KW-0472">Membrane</keyword>
<feature type="compositionally biased region" description="Basic and acidic residues" evidence="1">
    <location>
        <begin position="1"/>
        <end position="21"/>
    </location>
</feature>
<evidence type="ECO:0000256" key="1">
    <source>
        <dbReference type="SAM" id="MobiDB-lite"/>
    </source>
</evidence>
<evidence type="ECO:0008006" key="5">
    <source>
        <dbReference type="Google" id="ProtNLM"/>
    </source>
</evidence>
<keyword evidence="2" id="KW-0812">Transmembrane</keyword>
<gene>
    <name evidence="3" type="ORF">HC031_25950</name>
</gene>
<keyword evidence="2" id="KW-1133">Transmembrane helix</keyword>
<protein>
    <recommendedName>
        <fullName evidence="5">Peptidase M23</fullName>
    </recommendedName>
</protein>
<feature type="region of interest" description="Disordered" evidence="1">
    <location>
        <begin position="98"/>
        <end position="118"/>
    </location>
</feature>
<feature type="compositionally biased region" description="Basic residues" evidence="1">
    <location>
        <begin position="36"/>
        <end position="46"/>
    </location>
</feature>
<feature type="region of interest" description="Disordered" evidence="1">
    <location>
        <begin position="1"/>
        <end position="48"/>
    </location>
</feature>
<dbReference type="Proteomes" id="UP000722989">
    <property type="component" value="Unassembled WGS sequence"/>
</dbReference>
<comment type="caution">
    <text evidence="3">The sequence shown here is derived from an EMBL/GenBank/DDBJ whole genome shotgun (WGS) entry which is preliminary data.</text>
</comment>
<feature type="compositionally biased region" description="Low complexity" evidence="1">
    <location>
        <begin position="107"/>
        <end position="118"/>
    </location>
</feature>
<dbReference type="EMBL" id="JAATVY010000026">
    <property type="protein sequence ID" value="NJC73135.1"/>
    <property type="molecule type" value="Genomic_DNA"/>
</dbReference>
<reference evidence="3 4" key="1">
    <citation type="submission" date="2020-03" db="EMBL/GenBank/DDBJ databases">
        <title>WGS of the type strain of Planosporangium spp.</title>
        <authorList>
            <person name="Thawai C."/>
        </authorList>
    </citation>
    <scope>NUCLEOTIDE SEQUENCE [LARGE SCALE GENOMIC DNA]</scope>
    <source>
        <strain evidence="3 4">TBRC 5610</strain>
    </source>
</reference>
<dbReference type="RefSeq" id="WP_167928046.1">
    <property type="nucleotide sequence ID" value="NZ_JAATVY010000026.1"/>
</dbReference>
<organism evidence="3 4">
    <name type="scientific">Planosporangium thailandense</name>
    <dbReference type="NCBI Taxonomy" id="765197"/>
    <lineage>
        <taxon>Bacteria</taxon>
        <taxon>Bacillati</taxon>
        <taxon>Actinomycetota</taxon>
        <taxon>Actinomycetes</taxon>
        <taxon>Micromonosporales</taxon>
        <taxon>Micromonosporaceae</taxon>
        <taxon>Planosporangium</taxon>
    </lineage>
</organism>
<evidence type="ECO:0000313" key="3">
    <source>
        <dbReference type="EMBL" id="NJC73135.1"/>
    </source>
</evidence>
<proteinExistence type="predicted"/>
<feature type="transmembrane region" description="Helical" evidence="2">
    <location>
        <begin position="52"/>
        <end position="75"/>
    </location>
</feature>
<sequence length="262" mass="27766">MRRDVDADHSDPVDSEVDSHGPADAGPAPDRCGWPARHRHRRRHASPRPARAGLRLVAVALSAVTVALAIGGTAITVAKPGGPAVATAATRELLIVTQPGPATDGGPAPSANARASSPRRPVVGLNRAAMDNAIVIIEVGRELNLPRRALVVAVATALQETGLRNLANMTVPESLSHPHQGVYHNFDSVGLFQQRPSQGWGTVAELMDPPTATRLFYRRLLAVPGWQTMSISDAAQAVQRSAFPGAYDKQRVRAQQIVDAVT</sequence>
<evidence type="ECO:0000256" key="2">
    <source>
        <dbReference type="SAM" id="Phobius"/>
    </source>
</evidence>
<keyword evidence="4" id="KW-1185">Reference proteome</keyword>
<accession>A0ABX0Y6F7</accession>
<name>A0ABX0Y6F7_9ACTN</name>